<dbReference type="Proteomes" id="UP000003860">
    <property type="component" value="Unassembled WGS sequence"/>
</dbReference>
<dbReference type="GO" id="GO:0005886">
    <property type="term" value="C:plasma membrane"/>
    <property type="evidence" value="ECO:0007669"/>
    <property type="project" value="UniProtKB-SubCell"/>
</dbReference>
<feature type="transmembrane region" description="Helical" evidence="6">
    <location>
        <begin position="230"/>
        <end position="248"/>
    </location>
</feature>
<keyword evidence="5 6" id="KW-0472">Membrane</keyword>
<evidence type="ECO:0000256" key="6">
    <source>
        <dbReference type="SAM" id="Phobius"/>
    </source>
</evidence>
<name>F1TAW1_9FIRM</name>
<feature type="transmembrane region" description="Helical" evidence="6">
    <location>
        <begin position="338"/>
        <end position="359"/>
    </location>
</feature>
<reference evidence="7" key="2">
    <citation type="submission" date="2011-01" db="EMBL/GenBank/DDBJ databases">
        <title>The Non-contiguous Finished genome of Clostridium papyrosolvens.</title>
        <authorList>
            <person name="Lucas S."/>
            <person name="Copeland A."/>
            <person name="Lapidus A."/>
            <person name="Cheng J.-F."/>
            <person name="Goodwin L."/>
            <person name="Pitluck S."/>
            <person name="Misra M."/>
            <person name="Chertkov O."/>
            <person name="Detter J.C."/>
            <person name="Han C."/>
            <person name="Tapia R."/>
            <person name="Land M."/>
            <person name="Hauser L."/>
            <person name="Kyrpides N."/>
            <person name="Ivanova N."/>
            <person name="Pagani I."/>
            <person name="Mouttaki H."/>
            <person name="He Z."/>
            <person name="Zhou J."/>
            <person name="Hemme C.L."/>
            <person name="Woyke T."/>
        </authorList>
    </citation>
    <scope>NUCLEOTIDE SEQUENCE [LARGE SCALE GENOMIC DNA]</scope>
    <source>
        <strain evidence="7">DSM 2782</strain>
    </source>
</reference>
<dbReference type="AlphaFoldDB" id="F1TAW1"/>
<feature type="transmembrane region" description="Helical" evidence="6">
    <location>
        <begin position="193"/>
        <end position="210"/>
    </location>
</feature>
<dbReference type="EMBL" id="ACXX02000003">
    <property type="protein sequence ID" value="EGD48654.1"/>
    <property type="molecule type" value="Genomic_DNA"/>
</dbReference>
<feature type="transmembrane region" description="Helical" evidence="6">
    <location>
        <begin position="165"/>
        <end position="187"/>
    </location>
</feature>
<proteinExistence type="predicted"/>
<dbReference type="InterPro" id="IPR002797">
    <property type="entry name" value="Polysacc_synth"/>
</dbReference>
<dbReference type="eggNOG" id="COG2244">
    <property type="taxonomic scope" value="Bacteria"/>
</dbReference>
<evidence type="ECO:0000313" key="8">
    <source>
        <dbReference type="Proteomes" id="UP000003860"/>
    </source>
</evidence>
<dbReference type="OrthoDB" id="2677631at2"/>
<feature type="transmembrane region" description="Helical" evidence="6">
    <location>
        <begin position="371"/>
        <end position="392"/>
    </location>
</feature>
<dbReference type="STRING" id="588581.Cpap_3077"/>
<reference evidence="7" key="1">
    <citation type="submission" date="2009-07" db="EMBL/GenBank/DDBJ databases">
        <authorList>
            <consortium name="US DOE Joint Genome Institute (JGI-PGF)"/>
            <person name="Lucas S."/>
            <person name="Copeland A."/>
            <person name="Lapidus A."/>
            <person name="Glavina del Rio T."/>
            <person name="Tice H."/>
            <person name="Bruce D."/>
            <person name="Goodwin L."/>
            <person name="Pitluck S."/>
            <person name="Larimer F."/>
            <person name="Land M.L."/>
            <person name="Mouttaki H."/>
            <person name="He Z."/>
            <person name="Zhou J."/>
            <person name="Hemme C.L."/>
        </authorList>
    </citation>
    <scope>NUCLEOTIDE SEQUENCE</scope>
    <source>
        <strain evidence="7">DSM 2782</strain>
    </source>
</reference>
<keyword evidence="4 6" id="KW-1133">Transmembrane helix</keyword>
<evidence type="ECO:0000313" key="7">
    <source>
        <dbReference type="EMBL" id="EGD48654.1"/>
    </source>
</evidence>
<comment type="subcellular location">
    <subcellularLocation>
        <location evidence="1">Cell membrane</location>
        <topology evidence="1">Multi-pass membrane protein</topology>
    </subcellularLocation>
</comment>
<keyword evidence="3 6" id="KW-0812">Transmembrane</keyword>
<feature type="transmembrane region" description="Helical" evidence="6">
    <location>
        <begin position="102"/>
        <end position="128"/>
    </location>
</feature>
<dbReference type="PANTHER" id="PTHR30250:SF11">
    <property type="entry name" value="O-ANTIGEN TRANSPORTER-RELATED"/>
    <property type="match status" value="1"/>
</dbReference>
<keyword evidence="2" id="KW-1003">Cell membrane</keyword>
<feature type="transmembrane region" description="Helical" evidence="6">
    <location>
        <begin position="398"/>
        <end position="420"/>
    </location>
</feature>
<sequence>MTSTQGIIESFKQKSSKLIRNGEIRAFIENLGIVFIFRFTSAVLSVIGLVLAARFLGAVSVGHITVIQNTAYLLYIPMCFSINMSIIKFLPDCKNEEEVEELLGSIGVWSLVLTALTIIVYGLFHVYISKALGFSAMQLLLTVIMAVTINYSMITEAILRSRKRFLSLGIIKMVSSLIFFAFMLISSLVLKNYYYFVYGIIINQIVAIIWSLKTIKIKKFRFSMETSKIAYKYGAINMVSGVLSYIMFNSDLYIVKHFCSDYDVGIYSLYQVNIKNFFNLMFHEIFAVVFLPTIVRMDTTKIYKRIKSLIPLILPLAIIANMGLSIVMILLYGRSYTINWMYVLLISVSLGFHFMYYVFNSVFTVEGKKGAILCMSVLGIPMPVLILTSIVLTRTWGITGELTSLLVTQLTLVVVFLLIIKFKYLKNEQTQIKALK</sequence>
<evidence type="ECO:0000256" key="1">
    <source>
        <dbReference type="ARBA" id="ARBA00004651"/>
    </source>
</evidence>
<dbReference type="PANTHER" id="PTHR30250">
    <property type="entry name" value="PST FAMILY PREDICTED COLANIC ACID TRANSPORTER"/>
    <property type="match status" value="1"/>
</dbReference>
<accession>F1TAW1</accession>
<feature type="transmembrane region" description="Helical" evidence="6">
    <location>
        <begin position="72"/>
        <end position="90"/>
    </location>
</feature>
<evidence type="ECO:0000256" key="2">
    <source>
        <dbReference type="ARBA" id="ARBA00022475"/>
    </source>
</evidence>
<dbReference type="Pfam" id="PF01943">
    <property type="entry name" value="Polysacc_synt"/>
    <property type="match status" value="1"/>
</dbReference>
<feature type="transmembrane region" description="Helical" evidence="6">
    <location>
        <begin position="134"/>
        <end position="153"/>
    </location>
</feature>
<protein>
    <submittedName>
        <fullName evidence="7">Polysaccharide biosynthesis protein</fullName>
    </submittedName>
</protein>
<dbReference type="InterPro" id="IPR050833">
    <property type="entry name" value="Poly_Biosynth_Transport"/>
</dbReference>
<feature type="transmembrane region" description="Helical" evidence="6">
    <location>
        <begin position="309"/>
        <end position="332"/>
    </location>
</feature>
<comment type="caution">
    <text evidence="7">The sequence shown here is derived from an EMBL/GenBank/DDBJ whole genome shotgun (WGS) entry which is preliminary data.</text>
</comment>
<evidence type="ECO:0000256" key="4">
    <source>
        <dbReference type="ARBA" id="ARBA00022989"/>
    </source>
</evidence>
<keyword evidence="8" id="KW-1185">Reference proteome</keyword>
<feature type="transmembrane region" description="Helical" evidence="6">
    <location>
        <begin position="27"/>
        <end position="52"/>
    </location>
</feature>
<evidence type="ECO:0000256" key="3">
    <source>
        <dbReference type="ARBA" id="ARBA00022692"/>
    </source>
</evidence>
<organism evidence="7 8">
    <name type="scientific">Ruminiclostridium papyrosolvens DSM 2782</name>
    <dbReference type="NCBI Taxonomy" id="588581"/>
    <lineage>
        <taxon>Bacteria</taxon>
        <taxon>Bacillati</taxon>
        <taxon>Bacillota</taxon>
        <taxon>Clostridia</taxon>
        <taxon>Eubacteriales</taxon>
        <taxon>Oscillospiraceae</taxon>
        <taxon>Ruminiclostridium</taxon>
    </lineage>
</organism>
<feature type="transmembrane region" description="Helical" evidence="6">
    <location>
        <begin position="277"/>
        <end position="297"/>
    </location>
</feature>
<evidence type="ECO:0000256" key="5">
    <source>
        <dbReference type="ARBA" id="ARBA00023136"/>
    </source>
</evidence>
<dbReference type="RefSeq" id="WP_004617858.1">
    <property type="nucleotide sequence ID" value="NZ_ACXX02000003.1"/>
</dbReference>
<gene>
    <name evidence="7" type="ORF">Cpap_3077</name>
</gene>